<evidence type="ECO:0008006" key="5">
    <source>
        <dbReference type="Google" id="ProtNLM"/>
    </source>
</evidence>
<evidence type="ECO:0000313" key="4">
    <source>
        <dbReference type="Proteomes" id="UP000186817"/>
    </source>
</evidence>
<feature type="region of interest" description="Disordered" evidence="1">
    <location>
        <begin position="46"/>
        <end position="89"/>
    </location>
</feature>
<gene>
    <name evidence="3" type="ORF">AK812_SmicGene43163</name>
</gene>
<keyword evidence="4" id="KW-1185">Reference proteome</keyword>
<keyword evidence="2" id="KW-0732">Signal</keyword>
<organism evidence="3 4">
    <name type="scientific">Symbiodinium microadriaticum</name>
    <name type="common">Dinoflagellate</name>
    <name type="synonym">Zooxanthella microadriatica</name>
    <dbReference type="NCBI Taxonomy" id="2951"/>
    <lineage>
        <taxon>Eukaryota</taxon>
        <taxon>Sar</taxon>
        <taxon>Alveolata</taxon>
        <taxon>Dinophyceae</taxon>
        <taxon>Suessiales</taxon>
        <taxon>Symbiodiniaceae</taxon>
        <taxon>Symbiodinium</taxon>
    </lineage>
</organism>
<name>A0A1Q9C1R4_SYMMI</name>
<feature type="region of interest" description="Disordered" evidence="1">
    <location>
        <begin position="253"/>
        <end position="282"/>
    </location>
</feature>
<protein>
    <recommendedName>
        <fullName evidence="5">OTU domain-containing protein</fullName>
    </recommendedName>
</protein>
<evidence type="ECO:0000313" key="3">
    <source>
        <dbReference type="EMBL" id="OLP76851.1"/>
    </source>
</evidence>
<dbReference type="EMBL" id="LSRX01001902">
    <property type="protein sequence ID" value="OLP76851.1"/>
    <property type="molecule type" value="Genomic_DNA"/>
</dbReference>
<evidence type="ECO:0000256" key="2">
    <source>
        <dbReference type="SAM" id="SignalP"/>
    </source>
</evidence>
<feature type="compositionally biased region" description="Polar residues" evidence="1">
    <location>
        <begin position="269"/>
        <end position="282"/>
    </location>
</feature>
<evidence type="ECO:0000256" key="1">
    <source>
        <dbReference type="SAM" id="MobiDB-lite"/>
    </source>
</evidence>
<sequence length="875" mass="94823">MGCQTIQNVMLSLCVLRLLSWGAMSQPCDKPPDGKVAKTPDYKTELPISSANNVPDAEESCSTNAASSQSSLPVPRCRSRRHADPSNAGVPATAAELCRRGYAGPQVMGAAEVLDVPPDGYCLFSCVVAARDVRTVNQDSWGFLRSQREDRELRTACRRLREVVGGLALEDGRVDVVEQLASAALPEGAVLTYVARWLGGTVLVTTEGAGSEYDLLFGDGPVVCKLQLGVVSDGAGSSSPHFRLAGSWLQQQSTDNRCKRKRDQMDPGSPSQETDTGNSSSEDMTAITKYEVLSALADGEHPSLQSHAYFTDGWHLSEEGMRAACDAQLAALAEGFDLIVSDSTLCVVDKEKAKQVKGGDGGRLVNSLVPAPVHPAWGKGFYRGGFCRHLWNILEDKPGEDRSSRLLLTLAFRSYATAGNDCLNEWCSPEELRQEMQHMREAYQEEGVQIHVLDVVPLSFLQATSCEAMWSKPTWGKGSKQGKGKGSGKAAEPTADAWASQAWNDNSKGGWSTQAAPPSSNWGYDDGSHSGQATGKGWTPSAGPKGQDSAKGKGKEWVPRLEGKYALAKTILRPYADERGHAVYAQNSAQEFFGKHNMRQIIDSRNSELARRPAIGISVVSSSMLALSTCFEEDATEDDKKFEEALEEMKGLISDGDGTAFKAACETLCRDRTNQASPEKLRKAIEIWIGFFRKHKDTLQKVLPQVLSRSSLLYMGGVQALEACTLANALGNWSSKVPTTVTNASALSRWQESPKNLKHLIEYLVEAFGQRHADDAAWKRAHGGWGGDSDDENEGQHPESDAWGLPASTGRKRKSNSPSSSSSSSKRRRKAAKKAEKKKAKKALKAAKAKKNEEPTEGEDNEIQAVNDMDADSGE</sequence>
<dbReference type="AlphaFoldDB" id="A0A1Q9C1R4"/>
<comment type="caution">
    <text evidence="3">The sequence shown here is derived from an EMBL/GenBank/DDBJ whole genome shotgun (WGS) entry which is preliminary data.</text>
</comment>
<accession>A0A1Q9C1R4</accession>
<feature type="chain" id="PRO_5012118809" description="OTU domain-containing protein" evidence="2">
    <location>
        <begin position="26"/>
        <end position="875"/>
    </location>
</feature>
<reference evidence="3 4" key="1">
    <citation type="submission" date="2016-02" db="EMBL/GenBank/DDBJ databases">
        <title>Genome analysis of coral dinoflagellate symbionts highlights evolutionary adaptations to a symbiotic lifestyle.</title>
        <authorList>
            <person name="Aranda M."/>
            <person name="Li Y."/>
            <person name="Liew Y.J."/>
            <person name="Baumgarten S."/>
            <person name="Simakov O."/>
            <person name="Wilson M."/>
            <person name="Piel J."/>
            <person name="Ashoor H."/>
            <person name="Bougouffa S."/>
            <person name="Bajic V.B."/>
            <person name="Ryu T."/>
            <person name="Ravasi T."/>
            <person name="Bayer T."/>
            <person name="Micklem G."/>
            <person name="Kim H."/>
            <person name="Bhak J."/>
            <person name="Lajeunesse T.C."/>
            <person name="Voolstra C.R."/>
        </authorList>
    </citation>
    <scope>NUCLEOTIDE SEQUENCE [LARGE SCALE GENOMIC DNA]</scope>
    <source>
        <strain evidence="3 4">CCMP2467</strain>
    </source>
</reference>
<feature type="signal peptide" evidence="2">
    <location>
        <begin position="1"/>
        <end position="25"/>
    </location>
</feature>
<feature type="compositionally biased region" description="Low complexity" evidence="1">
    <location>
        <begin position="60"/>
        <end position="71"/>
    </location>
</feature>
<feature type="compositionally biased region" description="Polar residues" evidence="1">
    <location>
        <begin position="501"/>
        <end position="522"/>
    </location>
</feature>
<feature type="region of interest" description="Disordered" evidence="1">
    <location>
        <begin position="780"/>
        <end position="875"/>
    </location>
</feature>
<feature type="region of interest" description="Disordered" evidence="1">
    <location>
        <begin position="472"/>
        <end position="556"/>
    </location>
</feature>
<proteinExistence type="predicted"/>
<dbReference type="Proteomes" id="UP000186817">
    <property type="component" value="Unassembled WGS sequence"/>
</dbReference>
<dbReference type="OrthoDB" id="448447at2759"/>
<feature type="compositionally biased region" description="Basic residues" evidence="1">
    <location>
        <begin position="825"/>
        <end position="849"/>
    </location>
</feature>